<feature type="compositionally biased region" description="Basic and acidic residues" evidence="1">
    <location>
        <begin position="20"/>
        <end position="32"/>
    </location>
</feature>
<evidence type="ECO:0000313" key="2">
    <source>
        <dbReference type="EMBL" id="CUU42660.1"/>
    </source>
</evidence>
<evidence type="ECO:0000313" key="3">
    <source>
        <dbReference type="Proteomes" id="UP000065734"/>
    </source>
</evidence>
<organism evidence="2 3">
    <name type="scientific">Blastochloris viridis</name>
    <name type="common">Rhodopseudomonas viridis</name>
    <dbReference type="NCBI Taxonomy" id="1079"/>
    <lineage>
        <taxon>Bacteria</taxon>
        <taxon>Pseudomonadati</taxon>
        <taxon>Pseudomonadota</taxon>
        <taxon>Alphaproteobacteria</taxon>
        <taxon>Hyphomicrobiales</taxon>
        <taxon>Blastochloridaceae</taxon>
        <taxon>Blastochloris</taxon>
    </lineage>
</organism>
<dbReference type="EMBL" id="LN907867">
    <property type="protein sequence ID" value="CUU42660.1"/>
    <property type="molecule type" value="Genomic_DNA"/>
</dbReference>
<protein>
    <submittedName>
        <fullName evidence="2">Uncharacterized protein</fullName>
    </submittedName>
</protein>
<accession>A0A0P0ISF1</accession>
<dbReference type="KEGG" id="bvr:BVIR_2228"/>
<proteinExistence type="predicted"/>
<evidence type="ECO:0000256" key="1">
    <source>
        <dbReference type="SAM" id="MobiDB-lite"/>
    </source>
</evidence>
<dbReference type="Proteomes" id="UP000065734">
    <property type="component" value="Chromosome I"/>
</dbReference>
<feature type="region of interest" description="Disordered" evidence="1">
    <location>
        <begin position="1"/>
        <end position="41"/>
    </location>
</feature>
<dbReference type="AlphaFoldDB" id="A0A0P0ISF1"/>
<keyword evidence="3" id="KW-1185">Reference proteome</keyword>
<name>A0A0P0ISF1_BLAVI</name>
<dbReference type="STRING" id="1079.BVIR_2228"/>
<sequence>MSLCLLSSRASGGLPSIRRATRDRIASKHDPADDPGSSLRSARDDEALRIIVVGVTDTVQ</sequence>
<reference evidence="3" key="1">
    <citation type="journal article" date="2016" name="Genome Announc.">
        <title>Revised genome sequence of the purple photosynthetic bacterium Blastochloris viridis.</title>
        <authorList>
            <person name="Liu L.N."/>
            <person name="Faulkner M."/>
            <person name="Liu X."/>
            <person name="Huang F."/>
            <person name="Darby A.C."/>
            <person name="Hall N."/>
        </authorList>
    </citation>
    <scope>NUCLEOTIDE SEQUENCE [LARGE SCALE GENOMIC DNA]</scope>
    <source>
        <strain evidence="3">ATCC 19567 / DSM 133 / F</strain>
    </source>
</reference>
<gene>
    <name evidence="2" type="ORF">BVIRIDIS_16740</name>
</gene>